<dbReference type="EC" id="3.4.19.12" evidence="7 11"/>
<evidence type="ECO:0000256" key="6">
    <source>
        <dbReference type="ARBA" id="ARBA00022807"/>
    </source>
</evidence>
<evidence type="ECO:0000256" key="2">
    <source>
        <dbReference type="ARBA" id="ARBA00009326"/>
    </source>
</evidence>
<reference evidence="13" key="1">
    <citation type="journal article" date="2011" name="Genome Res.">
        <title>Deep small RNA sequencing from the nematode Ascaris reveals conservation, functional diversification, and novel developmental profiles.</title>
        <authorList>
            <person name="Wang J."/>
            <person name="Czech B."/>
            <person name="Crunk A."/>
            <person name="Wallace A."/>
            <person name="Mitreva M."/>
            <person name="Hannon G.J."/>
            <person name="Davis R.E."/>
        </authorList>
    </citation>
    <scope>NUCLEOTIDE SEQUENCE</scope>
</reference>
<feature type="active site" description="Proton donor" evidence="8 10">
    <location>
        <position position="177"/>
    </location>
</feature>
<dbReference type="PROSITE" id="PS52048">
    <property type="entry name" value="UCH_DOMAIN"/>
    <property type="match status" value="1"/>
</dbReference>
<feature type="site" description="Important for enzyme activity" evidence="9 10">
    <location>
        <position position="192"/>
    </location>
</feature>
<keyword evidence="6 7" id="KW-0788">Thiol protease</keyword>
<dbReference type="PIRSF" id="PIRSF038120">
    <property type="entry name" value="Ubiquitinyl_hydrolase_UCH37"/>
    <property type="match status" value="1"/>
</dbReference>
<dbReference type="GO" id="GO:0005737">
    <property type="term" value="C:cytoplasm"/>
    <property type="evidence" value="ECO:0007669"/>
    <property type="project" value="TreeGrafter"/>
</dbReference>
<dbReference type="InterPro" id="IPR001578">
    <property type="entry name" value="Peptidase_C12_UCH"/>
</dbReference>
<dbReference type="FunFam" id="3.40.532.10:FF:000009">
    <property type="entry name" value="Ubiquitin carboxyl-terminal hydrolase"/>
    <property type="match status" value="1"/>
</dbReference>
<dbReference type="PANTHER" id="PTHR10589">
    <property type="entry name" value="UBIQUITIN CARBOXYL-TERMINAL HYDROLASE"/>
    <property type="match status" value="1"/>
</dbReference>
<feature type="active site" description="Nucleophile" evidence="8 10">
    <location>
        <position position="101"/>
    </location>
</feature>
<name>F1KZ93_ASCSU</name>
<dbReference type="AlphaFoldDB" id="F1KZ93"/>
<dbReference type="PROSITE" id="PS52049">
    <property type="entry name" value="ULD"/>
    <property type="match status" value="1"/>
</dbReference>
<accession>F1KZ93</accession>
<evidence type="ECO:0000256" key="3">
    <source>
        <dbReference type="ARBA" id="ARBA00022670"/>
    </source>
</evidence>
<dbReference type="InterPro" id="IPR036959">
    <property type="entry name" value="Peptidase_C12_UCH_sf"/>
</dbReference>
<evidence type="ECO:0000256" key="7">
    <source>
        <dbReference type="PIRNR" id="PIRNR038120"/>
    </source>
</evidence>
<comment type="catalytic activity">
    <reaction evidence="1 7 10 11">
        <text>Thiol-dependent hydrolysis of ester, thioester, amide, peptide and isopeptide bonds formed by the C-terminal Gly of ubiquitin (a 76-residue protein attached to proteins as an intracellular targeting signal).</text>
        <dbReference type="EC" id="3.4.19.12"/>
    </reaction>
</comment>
<dbReference type="PANTHER" id="PTHR10589:SF16">
    <property type="entry name" value="UBIQUITIN CARBOXYL-TERMINAL HYDROLASE ISOZYME L5"/>
    <property type="match status" value="1"/>
</dbReference>
<proteinExistence type="evidence at transcript level"/>
<evidence type="ECO:0000256" key="1">
    <source>
        <dbReference type="ARBA" id="ARBA00000707"/>
    </source>
</evidence>
<sequence length="334" mass="37902">MGIAAICVNEHFIHDLMGEAGNWCLIESDPGVFTELIRGFGVVGVQVEELYSLDKEQFADLKPVHGLIFLFKWRAGDEPSGELALDNSKVYFAQQVIQNACATQAIINLLLNASPDSGFTLGPILEEFKNFTATFDPMNRGLCLSNSDPIRDVHNSFARQHLFELDIRVPEKDDNYHFVTYVPIDGHIYELDGLRPAPIDLGVVKEGQDWLDVVRPIIDKRIQKYSEGEIHFNLMAVISDRKMKYQKQLAELAEMGVEREQMAHLEALIAAEEEKEKSFKAENIRRRHNYIPFIVELLKILAKEGKLVPLVQQAQEKAKRKADEKQGEKLKSKA</sequence>
<evidence type="ECO:0000256" key="11">
    <source>
        <dbReference type="RuleBase" id="RU361215"/>
    </source>
</evidence>
<keyword evidence="3 7" id="KW-0645">Protease</keyword>
<protein>
    <recommendedName>
        <fullName evidence="7 11">Ubiquitin carboxyl-terminal hydrolase</fullName>
        <ecNumber evidence="7 11">3.4.19.12</ecNumber>
    </recommendedName>
</protein>
<keyword evidence="5 7" id="KW-0378">Hydrolase</keyword>
<keyword evidence="4 7" id="KW-0833">Ubl conjugation pathway</keyword>
<evidence type="ECO:0000256" key="4">
    <source>
        <dbReference type="ARBA" id="ARBA00022786"/>
    </source>
</evidence>
<evidence type="ECO:0000256" key="8">
    <source>
        <dbReference type="PIRSR" id="PIRSR038120-1"/>
    </source>
</evidence>
<dbReference type="EMBL" id="JI168442">
    <property type="protein sequence ID" value="ADY43197.1"/>
    <property type="molecule type" value="mRNA"/>
</dbReference>
<dbReference type="CDD" id="cd09617">
    <property type="entry name" value="Peptidase_C12_UCH37_BAP1"/>
    <property type="match status" value="1"/>
</dbReference>
<dbReference type="InterPro" id="IPR041507">
    <property type="entry name" value="UCH_C"/>
</dbReference>
<dbReference type="InterPro" id="IPR038765">
    <property type="entry name" value="Papain-like_cys_pep_sf"/>
</dbReference>
<evidence type="ECO:0000313" key="13">
    <source>
        <dbReference type="EMBL" id="ADY43197.1"/>
    </source>
</evidence>
<dbReference type="GO" id="GO:0004843">
    <property type="term" value="F:cysteine-type deubiquitinase activity"/>
    <property type="evidence" value="ECO:0007669"/>
    <property type="project" value="UniProtKB-UniRule"/>
</dbReference>
<evidence type="ECO:0000256" key="10">
    <source>
        <dbReference type="PROSITE-ProRule" id="PRU01393"/>
    </source>
</evidence>
<dbReference type="InterPro" id="IPR017390">
    <property type="entry name" value="Ubiquitinyl_hydrolase_UCH37"/>
</dbReference>
<dbReference type="SUPFAM" id="SSF54001">
    <property type="entry name" value="Cysteine proteinases"/>
    <property type="match status" value="1"/>
</dbReference>
<evidence type="ECO:0000256" key="9">
    <source>
        <dbReference type="PIRSR" id="PIRSR038120-2"/>
    </source>
</evidence>
<evidence type="ECO:0000259" key="12">
    <source>
        <dbReference type="PROSITE" id="PS52048"/>
    </source>
</evidence>
<dbReference type="Pfam" id="PF01088">
    <property type="entry name" value="Peptidase_C12"/>
    <property type="match status" value="1"/>
</dbReference>
<feature type="site" description="Transition state stabilizer" evidence="10">
    <location>
        <position position="95"/>
    </location>
</feature>
<organism evidence="13">
    <name type="scientific">Ascaris suum</name>
    <name type="common">Pig roundworm</name>
    <name type="synonym">Ascaris lumbricoides</name>
    <dbReference type="NCBI Taxonomy" id="6253"/>
    <lineage>
        <taxon>Eukaryota</taxon>
        <taxon>Metazoa</taxon>
        <taxon>Ecdysozoa</taxon>
        <taxon>Nematoda</taxon>
        <taxon>Chromadorea</taxon>
        <taxon>Rhabditida</taxon>
        <taxon>Spirurina</taxon>
        <taxon>Ascaridomorpha</taxon>
        <taxon>Ascaridoidea</taxon>
        <taxon>Ascarididae</taxon>
        <taxon>Ascaris</taxon>
    </lineage>
</organism>
<feature type="domain" description="UCH catalytic" evidence="12">
    <location>
        <begin position="22"/>
        <end position="239"/>
    </location>
</feature>
<evidence type="ECO:0000256" key="5">
    <source>
        <dbReference type="ARBA" id="ARBA00022801"/>
    </source>
</evidence>
<dbReference type="PRINTS" id="PR00707">
    <property type="entry name" value="UBCTHYDRLASE"/>
</dbReference>
<dbReference type="GO" id="GO:0006511">
    <property type="term" value="P:ubiquitin-dependent protein catabolic process"/>
    <property type="evidence" value="ECO:0007669"/>
    <property type="project" value="UniProtKB-UniRule"/>
</dbReference>
<dbReference type="GO" id="GO:0016579">
    <property type="term" value="P:protein deubiquitination"/>
    <property type="evidence" value="ECO:0007669"/>
    <property type="project" value="InterPro"/>
</dbReference>
<dbReference type="Pfam" id="PF18031">
    <property type="entry name" value="UCH_C"/>
    <property type="match status" value="1"/>
</dbReference>
<comment type="similarity">
    <text evidence="2 7 10 11">Belongs to the peptidase C12 family.</text>
</comment>
<dbReference type="Gene3D" id="3.40.532.10">
    <property type="entry name" value="Peptidase C12, ubiquitin carboxyl-terminal hydrolase"/>
    <property type="match status" value="1"/>
</dbReference>